<name>E9J7M3_SOLIN</name>
<gene>
    <name evidence="2" type="ORF">SINV_02481</name>
</gene>
<dbReference type="SUPFAM" id="SSF56219">
    <property type="entry name" value="DNase I-like"/>
    <property type="match status" value="1"/>
</dbReference>
<reference evidence="2" key="1">
    <citation type="journal article" date="2011" name="Proc. Natl. Acad. Sci. U.S.A.">
        <title>The genome of the fire ant Solenopsis invicta.</title>
        <authorList>
            <person name="Wurm Y."/>
            <person name="Wang J."/>
            <person name="Riba-Grognuz O."/>
            <person name="Corona M."/>
            <person name="Nygaard S."/>
            <person name="Hunt B.G."/>
            <person name="Ingram K.K."/>
            <person name="Falquet L."/>
            <person name="Nipitwattanaphon M."/>
            <person name="Gotzek D."/>
            <person name="Dijkstra M.B."/>
            <person name="Oettler J."/>
            <person name="Comtesse F."/>
            <person name="Shih C.J."/>
            <person name="Wu W.J."/>
            <person name="Yang C.C."/>
            <person name="Thomas J."/>
            <person name="Beaudoing E."/>
            <person name="Pradervand S."/>
            <person name="Flegel V."/>
            <person name="Cook E.D."/>
            <person name="Fabbretti R."/>
            <person name="Stockinger H."/>
            <person name="Long L."/>
            <person name="Farmerie W.G."/>
            <person name="Oakey J."/>
            <person name="Boomsma J.J."/>
            <person name="Pamilo P."/>
            <person name="Yi S.V."/>
            <person name="Heinze J."/>
            <person name="Goodisman M.A."/>
            <person name="Farinelli L."/>
            <person name="Harshman K."/>
            <person name="Hulo N."/>
            <person name="Cerutti L."/>
            <person name="Xenarios I."/>
            <person name="Shoemaker D."/>
            <person name="Keller L."/>
        </authorList>
    </citation>
    <scope>NUCLEOTIDE SEQUENCE [LARGE SCALE GENOMIC DNA]</scope>
</reference>
<dbReference type="AlphaFoldDB" id="E9J7M3"/>
<sequence length="174" mass="20185">MFVIISYTRTTYFKNKVAFYLAGMKNKEEDFREKLKEWDVIRKDAKMVTEGIRLEGASSGKKEQKKGGQWGGMIIGIRNGIKREKENRKRREVGLQVSKVNLGGEWWKLVGVYRNGDLEEKMRQLREWMEEKEEGVSILIGGGDFNATTGRERGGIEKEEDRGVGERETQMMER</sequence>
<dbReference type="Gene3D" id="3.60.10.10">
    <property type="entry name" value="Endonuclease/exonuclease/phosphatase"/>
    <property type="match status" value="1"/>
</dbReference>
<feature type="compositionally biased region" description="Basic and acidic residues" evidence="1">
    <location>
        <begin position="150"/>
        <end position="174"/>
    </location>
</feature>
<evidence type="ECO:0008006" key="3">
    <source>
        <dbReference type="Google" id="ProtNLM"/>
    </source>
</evidence>
<evidence type="ECO:0000313" key="2">
    <source>
        <dbReference type="EMBL" id="EFZ11180.1"/>
    </source>
</evidence>
<feature type="region of interest" description="Disordered" evidence="1">
    <location>
        <begin position="140"/>
        <end position="174"/>
    </location>
</feature>
<dbReference type="InterPro" id="IPR036691">
    <property type="entry name" value="Endo/exonu/phosph_ase_sf"/>
</dbReference>
<proteinExistence type="predicted"/>
<feature type="non-terminal residue" evidence="2">
    <location>
        <position position="174"/>
    </location>
</feature>
<protein>
    <recommendedName>
        <fullName evidence="3">Endonuclease/exonuclease/phosphatase domain-containing protein</fullName>
    </recommendedName>
</protein>
<accession>E9J7M3</accession>
<evidence type="ECO:0000256" key="1">
    <source>
        <dbReference type="SAM" id="MobiDB-lite"/>
    </source>
</evidence>
<dbReference type="HOGENOM" id="CLU_1542023_0_0_1"/>
<organism>
    <name type="scientific">Solenopsis invicta</name>
    <name type="common">Red imported fire ant</name>
    <name type="synonym">Solenopsis wagneri</name>
    <dbReference type="NCBI Taxonomy" id="13686"/>
    <lineage>
        <taxon>Eukaryota</taxon>
        <taxon>Metazoa</taxon>
        <taxon>Ecdysozoa</taxon>
        <taxon>Arthropoda</taxon>
        <taxon>Hexapoda</taxon>
        <taxon>Insecta</taxon>
        <taxon>Pterygota</taxon>
        <taxon>Neoptera</taxon>
        <taxon>Endopterygota</taxon>
        <taxon>Hymenoptera</taxon>
        <taxon>Apocrita</taxon>
        <taxon>Aculeata</taxon>
        <taxon>Formicoidea</taxon>
        <taxon>Formicidae</taxon>
        <taxon>Myrmicinae</taxon>
        <taxon>Solenopsis</taxon>
    </lineage>
</organism>
<dbReference type="EMBL" id="GL768586">
    <property type="protein sequence ID" value="EFZ11180.1"/>
    <property type="molecule type" value="Genomic_DNA"/>
</dbReference>